<keyword evidence="3" id="KW-1185">Reference proteome</keyword>
<name>A0A1X2GIV1_9FUNG</name>
<accession>A0A1X2GIV1</accession>
<feature type="transmembrane region" description="Helical" evidence="1">
    <location>
        <begin position="117"/>
        <end position="137"/>
    </location>
</feature>
<protein>
    <submittedName>
        <fullName evidence="2">Uncharacterized protein</fullName>
    </submittedName>
</protein>
<dbReference type="STRING" id="101127.A0A1X2GIV1"/>
<keyword evidence="1" id="KW-0472">Membrane</keyword>
<keyword evidence="1" id="KW-1133">Transmembrane helix</keyword>
<gene>
    <name evidence="2" type="ORF">DM01DRAFT_1345310</name>
</gene>
<dbReference type="Proteomes" id="UP000242146">
    <property type="component" value="Unassembled WGS sequence"/>
</dbReference>
<evidence type="ECO:0000313" key="3">
    <source>
        <dbReference type="Proteomes" id="UP000242146"/>
    </source>
</evidence>
<reference evidence="2 3" key="1">
    <citation type="submission" date="2016-07" db="EMBL/GenBank/DDBJ databases">
        <title>Pervasive Adenine N6-methylation of Active Genes in Fungi.</title>
        <authorList>
            <consortium name="DOE Joint Genome Institute"/>
            <person name="Mondo S.J."/>
            <person name="Dannebaum R.O."/>
            <person name="Kuo R.C."/>
            <person name="Labutti K."/>
            <person name="Haridas S."/>
            <person name="Kuo A."/>
            <person name="Salamov A."/>
            <person name="Ahrendt S.R."/>
            <person name="Lipzen A."/>
            <person name="Sullivan W."/>
            <person name="Andreopoulos W.B."/>
            <person name="Clum A."/>
            <person name="Lindquist E."/>
            <person name="Daum C."/>
            <person name="Ramamoorthy G.K."/>
            <person name="Gryganskyi A."/>
            <person name="Culley D."/>
            <person name="Magnuson J.K."/>
            <person name="James T.Y."/>
            <person name="O'Malley M.A."/>
            <person name="Stajich J.E."/>
            <person name="Spatafora J.W."/>
            <person name="Visel A."/>
            <person name="Grigoriev I.V."/>
        </authorList>
    </citation>
    <scope>NUCLEOTIDE SEQUENCE [LARGE SCALE GENOMIC DNA]</scope>
    <source>
        <strain evidence="2 3">NRRL 3301</strain>
    </source>
</reference>
<sequence>MLFLFAAVFLPVLFFRQYWRIVLELERLTRSTTPLITPPPVPALLDAAPASSPSPLATVGEVSENFASDFALGLCAMAAVLACYVLLWGVLRMDLFGQIRNGAVRIARHIRNVAVRFARCVLAITADVVHLALQLVLAADLLVSKLYDVVLVCLSAVLWSTLLLLVSKTLLLLVSAIAFTLIAAFSLSLIMYAIHFFATGTRTRRHQYAPLDFGVEYQNVDLGTRSAKNAFVTRCINSANRIHHPRFLTTTNEDTFGLGTNLLVDNKAPNTASEDTFGLGTNLLVANKAPITKNEDSIGLESNLLVVKKASTRGVPASDSAEAVISSPAPSADAPAASAVAVISSSAPSVGAATVAPAASADVPVVVFCPPSRPRSKLVAWPNKHYGHRHQPYVLERQLRFIFVSQHRGHRRRYARHMAFDRAFGLLPVRRVGVPVPWCWAAEADAGVPVPVPVASPEPMLVDEPALAPAAVVQARSVVVPVEPMLVDDTAPTAAPVKRAPGTGDVPAGPAQCLPTCTVASDNAPAPIVRSRLADVVSPAVAGGVRRSSAVEALVALAGGARVRSVVRPAVSAAPAPAVRVSAAPAPAVRVSAAPAVSAAAAVSAAPAVSAAVSPVVAAPPSPSAGVRCTSAAEALLALAGGDRVSSSARPAGHGVVAPVLPAVAPAVPALAPGTAAAAARIAKRDIKPLRHRLKPVFVPSAPGLPADWP</sequence>
<feature type="transmembrane region" description="Helical" evidence="1">
    <location>
        <begin position="149"/>
        <end position="166"/>
    </location>
</feature>
<evidence type="ECO:0000313" key="2">
    <source>
        <dbReference type="EMBL" id="ORX54939.1"/>
    </source>
</evidence>
<feature type="transmembrane region" description="Helical" evidence="1">
    <location>
        <begin position="173"/>
        <end position="198"/>
    </location>
</feature>
<evidence type="ECO:0000256" key="1">
    <source>
        <dbReference type="SAM" id="Phobius"/>
    </source>
</evidence>
<dbReference type="OrthoDB" id="3437960at2759"/>
<keyword evidence="1" id="KW-0812">Transmembrane</keyword>
<dbReference type="PANTHER" id="PTHR33472:SF28">
    <property type="entry name" value="BROMO AND FHA DOMAIN-CONTAINING PROTEIN DDB_G0267958"/>
    <property type="match status" value="1"/>
</dbReference>
<organism evidence="2 3">
    <name type="scientific">Hesseltinella vesiculosa</name>
    <dbReference type="NCBI Taxonomy" id="101127"/>
    <lineage>
        <taxon>Eukaryota</taxon>
        <taxon>Fungi</taxon>
        <taxon>Fungi incertae sedis</taxon>
        <taxon>Mucoromycota</taxon>
        <taxon>Mucoromycotina</taxon>
        <taxon>Mucoromycetes</taxon>
        <taxon>Mucorales</taxon>
        <taxon>Cunninghamellaceae</taxon>
        <taxon>Hesseltinella</taxon>
    </lineage>
</organism>
<dbReference type="EMBL" id="MCGT01000012">
    <property type="protein sequence ID" value="ORX54939.1"/>
    <property type="molecule type" value="Genomic_DNA"/>
</dbReference>
<dbReference type="PANTHER" id="PTHR33472">
    <property type="entry name" value="OS01G0106600 PROTEIN"/>
    <property type="match status" value="1"/>
</dbReference>
<proteinExistence type="predicted"/>
<comment type="caution">
    <text evidence="2">The sequence shown here is derived from an EMBL/GenBank/DDBJ whole genome shotgun (WGS) entry which is preliminary data.</text>
</comment>
<feature type="transmembrane region" description="Helical" evidence="1">
    <location>
        <begin position="70"/>
        <end position="91"/>
    </location>
</feature>
<dbReference type="AlphaFoldDB" id="A0A1X2GIV1"/>